<dbReference type="OrthoDB" id="5807000at2"/>
<organism evidence="2 3">
    <name type="scientific">Aliidiomarina halalkaliphila</name>
    <dbReference type="NCBI Taxonomy" id="2593535"/>
    <lineage>
        <taxon>Bacteria</taxon>
        <taxon>Pseudomonadati</taxon>
        <taxon>Pseudomonadota</taxon>
        <taxon>Gammaproteobacteria</taxon>
        <taxon>Alteromonadales</taxon>
        <taxon>Idiomarinaceae</taxon>
        <taxon>Aliidiomarina</taxon>
    </lineage>
</organism>
<keyword evidence="3" id="KW-1185">Reference proteome</keyword>
<proteinExistence type="predicted"/>
<reference evidence="2 3" key="1">
    <citation type="submission" date="2019-07" db="EMBL/GenBank/DDBJ databases">
        <authorList>
            <person name="Yang M."/>
            <person name="Zhao D."/>
            <person name="Xiang H."/>
        </authorList>
    </citation>
    <scope>NUCLEOTIDE SEQUENCE [LARGE SCALE GENOMIC DNA]</scope>
    <source>
        <strain evidence="2 3">IM1326</strain>
    </source>
</reference>
<evidence type="ECO:0000313" key="2">
    <source>
        <dbReference type="EMBL" id="TRW50279.1"/>
    </source>
</evidence>
<keyword evidence="1" id="KW-0812">Transmembrane</keyword>
<sequence>MRCWPIYAGGNCLGIALPTVLIFLMISSLILLGVLQEALYSLRLTSLDLRMVRAERLMISAQDRMEAYLRGDVTTADIDVPLGFTLSSQWQERDCPNPDGYCRKVTIVIEHQLKDVARVWQGIWYETSDSEGADSHIEAGWLP</sequence>
<keyword evidence="1" id="KW-1133">Transmembrane helix</keyword>
<evidence type="ECO:0000256" key="1">
    <source>
        <dbReference type="SAM" id="Phobius"/>
    </source>
</evidence>
<keyword evidence="1" id="KW-0472">Membrane</keyword>
<dbReference type="Proteomes" id="UP000320359">
    <property type="component" value="Unassembled WGS sequence"/>
</dbReference>
<dbReference type="AlphaFoldDB" id="A0A552X5P5"/>
<accession>A0A552X5P5</accession>
<dbReference type="EMBL" id="VJWL01000001">
    <property type="protein sequence ID" value="TRW50279.1"/>
    <property type="molecule type" value="Genomic_DNA"/>
</dbReference>
<name>A0A552X5P5_9GAMM</name>
<comment type="caution">
    <text evidence="2">The sequence shown here is derived from an EMBL/GenBank/DDBJ whole genome shotgun (WGS) entry which is preliminary data.</text>
</comment>
<evidence type="ECO:0000313" key="3">
    <source>
        <dbReference type="Proteomes" id="UP000320359"/>
    </source>
</evidence>
<gene>
    <name evidence="2" type="ORF">FM042_05460</name>
</gene>
<feature type="transmembrane region" description="Helical" evidence="1">
    <location>
        <begin position="15"/>
        <end position="35"/>
    </location>
</feature>
<protein>
    <submittedName>
        <fullName evidence="2">Uncharacterized protein</fullName>
    </submittedName>
</protein>